<feature type="region of interest" description="Disordered" evidence="4">
    <location>
        <begin position="1"/>
        <end position="22"/>
    </location>
</feature>
<protein>
    <submittedName>
        <fullName evidence="6">Flavoredoxin</fullName>
    </submittedName>
</protein>
<evidence type="ECO:0000313" key="6">
    <source>
        <dbReference type="EMBL" id="AKU98380.1"/>
    </source>
</evidence>
<reference evidence="6 7" key="1">
    <citation type="submission" date="2015-08" db="EMBL/GenBank/DDBJ databases">
        <authorList>
            <person name="Babu N.S."/>
            <person name="Beckwith C.J."/>
            <person name="Beseler K.G."/>
            <person name="Brison A."/>
            <person name="Carone J.V."/>
            <person name="Caskin T.P."/>
            <person name="Diamond M."/>
            <person name="Durham M.E."/>
            <person name="Foxe J.M."/>
            <person name="Go M."/>
            <person name="Henderson B.A."/>
            <person name="Jones I.B."/>
            <person name="McGettigan J.A."/>
            <person name="Micheletti S.J."/>
            <person name="Nasrallah M.E."/>
            <person name="Ortiz D."/>
            <person name="Piller C.R."/>
            <person name="Privatt S.R."/>
            <person name="Schneider S.L."/>
            <person name="Sharp S."/>
            <person name="Smith T.C."/>
            <person name="Stanton J.D."/>
            <person name="Ullery H.E."/>
            <person name="Wilson R.J."/>
            <person name="Serrano M.G."/>
            <person name="Buck G."/>
            <person name="Lee V."/>
            <person name="Wang Y."/>
            <person name="Carvalho R."/>
            <person name="Voegtly L."/>
            <person name="Shi R."/>
            <person name="Duckworth R."/>
            <person name="Johnson A."/>
            <person name="Loviza R."/>
            <person name="Walstead R."/>
            <person name="Shah Z."/>
            <person name="Kiflezghi M."/>
            <person name="Wade K."/>
            <person name="Ball S.L."/>
            <person name="Bradley K.W."/>
            <person name="Asai D.J."/>
            <person name="Bowman C.A."/>
            <person name="Russell D.A."/>
            <person name="Pope W.H."/>
            <person name="Jacobs-Sera D."/>
            <person name="Hendrix R.W."/>
            <person name="Hatfull G.F."/>
        </authorList>
    </citation>
    <scope>NUCLEOTIDE SEQUENCE [LARGE SCALE GENOMIC DNA]</scope>
    <source>
        <strain evidence="6 7">DSM 27648</strain>
    </source>
</reference>
<dbReference type="InterPro" id="IPR052174">
    <property type="entry name" value="Flavoredoxin"/>
</dbReference>
<feature type="domain" description="Flavin reductase like" evidence="5">
    <location>
        <begin position="43"/>
        <end position="192"/>
    </location>
</feature>
<dbReference type="InterPro" id="IPR002563">
    <property type="entry name" value="Flavin_Rdtase-like_dom"/>
</dbReference>
<name>A0A0K1PXX3_9BACT</name>
<dbReference type="AlphaFoldDB" id="A0A0K1PXX3"/>
<dbReference type="PANTHER" id="PTHR43567:SF1">
    <property type="entry name" value="FLAVOREDOXIN"/>
    <property type="match status" value="1"/>
</dbReference>
<gene>
    <name evidence="6" type="ORF">AKJ09_05044</name>
</gene>
<dbReference type="Pfam" id="PF01613">
    <property type="entry name" value="Flavin_Reduct"/>
    <property type="match status" value="1"/>
</dbReference>
<evidence type="ECO:0000256" key="3">
    <source>
        <dbReference type="ARBA" id="ARBA00038054"/>
    </source>
</evidence>
<evidence type="ECO:0000256" key="2">
    <source>
        <dbReference type="ARBA" id="ARBA00022630"/>
    </source>
</evidence>
<proteinExistence type="inferred from homology"/>
<dbReference type="GO" id="GO:0016646">
    <property type="term" value="F:oxidoreductase activity, acting on the CH-NH group of donors, NAD or NADP as acceptor"/>
    <property type="evidence" value="ECO:0007669"/>
    <property type="project" value="UniProtKB-ARBA"/>
</dbReference>
<organism evidence="6 7">
    <name type="scientific">Labilithrix luteola</name>
    <dbReference type="NCBI Taxonomy" id="1391654"/>
    <lineage>
        <taxon>Bacteria</taxon>
        <taxon>Pseudomonadati</taxon>
        <taxon>Myxococcota</taxon>
        <taxon>Polyangia</taxon>
        <taxon>Polyangiales</taxon>
        <taxon>Labilitrichaceae</taxon>
        <taxon>Labilithrix</taxon>
    </lineage>
</organism>
<dbReference type="RefSeq" id="WP_146649347.1">
    <property type="nucleotide sequence ID" value="NZ_CP012333.1"/>
</dbReference>
<dbReference type="STRING" id="1391654.AKJ09_05044"/>
<evidence type="ECO:0000256" key="1">
    <source>
        <dbReference type="ARBA" id="ARBA00001917"/>
    </source>
</evidence>
<evidence type="ECO:0000256" key="4">
    <source>
        <dbReference type="SAM" id="MobiDB-lite"/>
    </source>
</evidence>
<dbReference type="SMART" id="SM00903">
    <property type="entry name" value="Flavin_Reduct"/>
    <property type="match status" value="1"/>
</dbReference>
<dbReference type="InterPro" id="IPR012349">
    <property type="entry name" value="Split_barrel_FMN-bd"/>
</dbReference>
<dbReference type="SUPFAM" id="SSF50475">
    <property type="entry name" value="FMN-binding split barrel"/>
    <property type="match status" value="1"/>
</dbReference>
<comment type="cofactor">
    <cofactor evidence="1">
        <name>FMN</name>
        <dbReference type="ChEBI" id="CHEBI:58210"/>
    </cofactor>
</comment>
<evidence type="ECO:0000259" key="5">
    <source>
        <dbReference type="SMART" id="SM00903"/>
    </source>
</evidence>
<dbReference type="KEGG" id="llu:AKJ09_05044"/>
<dbReference type="GO" id="GO:0010181">
    <property type="term" value="F:FMN binding"/>
    <property type="evidence" value="ECO:0007669"/>
    <property type="project" value="InterPro"/>
</dbReference>
<evidence type="ECO:0000313" key="7">
    <source>
        <dbReference type="Proteomes" id="UP000064967"/>
    </source>
</evidence>
<dbReference type="EMBL" id="CP012333">
    <property type="protein sequence ID" value="AKU98380.1"/>
    <property type="molecule type" value="Genomic_DNA"/>
</dbReference>
<comment type="similarity">
    <text evidence="3">Belongs to the flavoredoxin family.</text>
</comment>
<dbReference type="PANTHER" id="PTHR43567">
    <property type="entry name" value="FLAVOREDOXIN-RELATED-RELATED"/>
    <property type="match status" value="1"/>
</dbReference>
<keyword evidence="7" id="KW-1185">Reference proteome</keyword>
<dbReference type="PATRIC" id="fig|1391654.3.peg.5104"/>
<sequence length="216" mass="23948">MTDHPHTPKTARVQSPARRASNAKSDIVAAAGFSEFPLDRVHRLIEPGPVIMVSTSRGGRPNLMTNGFNMSVVHDPPILALVVGPWDYSYDALRETRECVIAIPSIDLATRVVDVGNVSGRDVDKWKRFGFTPLPAITVAPPLVGECFANIECRVADDRLVADYNLWLLEATRVWLAESKRGLGEFHHRGDGTFSANGETIDMKRRMTKWQALVED</sequence>
<keyword evidence="2" id="KW-0285">Flavoprotein</keyword>
<dbReference type="Gene3D" id="2.30.110.10">
    <property type="entry name" value="Electron Transport, Fmn-binding Protein, Chain A"/>
    <property type="match status" value="1"/>
</dbReference>
<accession>A0A0K1PXX3</accession>
<dbReference type="OrthoDB" id="9794638at2"/>
<dbReference type="Proteomes" id="UP000064967">
    <property type="component" value="Chromosome"/>
</dbReference>